<feature type="compositionally biased region" description="Basic and acidic residues" evidence="1">
    <location>
        <begin position="105"/>
        <end position="117"/>
    </location>
</feature>
<name>A0A9N8JZJ2_9PEZI</name>
<proteinExistence type="predicted"/>
<dbReference type="GO" id="GO:0030674">
    <property type="term" value="F:protein-macromolecule adaptor activity"/>
    <property type="evidence" value="ECO:0007669"/>
    <property type="project" value="TreeGrafter"/>
</dbReference>
<evidence type="ECO:0000313" key="2">
    <source>
        <dbReference type="EMBL" id="CAD0094357.1"/>
    </source>
</evidence>
<accession>A0A9N8JZJ2</accession>
<gene>
    <name evidence="2" type="ORF">AWRI4233_LOCUS4547</name>
</gene>
<dbReference type="InterPro" id="IPR038966">
    <property type="entry name" value="TMA17"/>
</dbReference>
<dbReference type="OrthoDB" id="548474at2759"/>
<reference evidence="2" key="1">
    <citation type="submission" date="2020-06" db="EMBL/GenBank/DDBJ databases">
        <authorList>
            <person name="Onetto C."/>
        </authorList>
    </citation>
    <scope>NUCLEOTIDE SEQUENCE</scope>
</reference>
<feature type="region of interest" description="Disordered" evidence="1">
    <location>
        <begin position="105"/>
        <end position="143"/>
    </location>
</feature>
<dbReference type="EMBL" id="CAIJEO010000006">
    <property type="protein sequence ID" value="CAD0094357.1"/>
    <property type="molecule type" value="Genomic_DNA"/>
</dbReference>
<dbReference type="PANTHER" id="PTHR40422:SF1">
    <property type="entry name" value="TRANSLATION MACHINERY-ASSOCIATED PROTEIN 17"/>
    <property type="match status" value="1"/>
</dbReference>
<evidence type="ECO:0000313" key="3">
    <source>
        <dbReference type="Proteomes" id="UP000714618"/>
    </source>
</evidence>
<evidence type="ECO:0000256" key="1">
    <source>
        <dbReference type="SAM" id="MobiDB-lite"/>
    </source>
</evidence>
<organism evidence="2 3">
    <name type="scientific">Aureobasidium mustum</name>
    <dbReference type="NCBI Taxonomy" id="2773714"/>
    <lineage>
        <taxon>Eukaryota</taxon>
        <taxon>Fungi</taxon>
        <taxon>Dikarya</taxon>
        <taxon>Ascomycota</taxon>
        <taxon>Pezizomycotina</taxon>
        <taxon>Dothideomycetes</taxon>
        <taxon>Dothideomycetidae</taxon>
        <taxon>Dothideales</taxon>
        <taxon>Saccotheciaceae</taxon>
        <taxon>Aureobasidium</taxon>
    </lineage>
</organism>
<dbReference type="GO" id="GO:0070682">
    <property type="term" value="P:proteasome regulatory particle assembly"/>
    <property type="evidence" value="ECO:0007669"/>
    <property type="project" value="InterPro"/>
</dbReference>
<dbReference type="AlphaFoldDB" id="A0A9N8JZJ2"/>
<dbReference type="PANTHER" id="PTHR40422">
    <property type="entry name" value="TRANSLATION MACHINERY-ASSOCIATED PROTEIN 17"/>
    <property type="match status" value="1"/>
</dbReference>
<comment type="caution">
    <text evidence="2">The sequence shown here is derived from an EMBL/GenBank/DDBJ whole genome shotgun (WGS) entry which is preliminary data.</text>
</comment>
<sequence>MSHEALPIDRARFAEALESLPLDALHSKVAELRNNMNHLRYSNEQMVPFADEGDQGMSTFSSGRSKLILRFEDCKDAMYENLVVISRMNERIELLRAEVEKRGMRWSEGEVEDRQVSERMVNGDSAPVTTSQSQPQSGRLTDEQLRAQLEARLNQDTQDDQEEEGLHL</sequence>
<keyword evidence="3" id="KW-1185">Reference proteome</keyword>
<protein>
    <submittedName>
        <fullName evidence="2">Uncharacterized protein</fullName>
    </submittedName>
</protein>
<feature type="compositionally biased region" description="Polar residues" evidence="1">
    <location>
        <begin position="127"/>
        <end position="139"/>
    </location>
</feature>
<dbReference type="Proteomes" id="UP000714618">
    <property type="component" value="Unassembled WGS sequence"/>
</dbReference>